<dbReference type="GO" id="GO:0004672">
    <property type="term" value="F:protein kinase activity"/>
    <property type="evidence" value="ECO:0007669"/>
    <property type="project" value="InterPro"/>
</dbReference>
<dbReference type="EMBL" id="JACMSC010000002">
    <property type="protein sequence ID" value="KAG6534469.1"/>
    <property type="molecule type" value="Genomic_DNA"/>
</dbReference>
<dbReference type="AlphaFoldDB" id="A0A8J5II44"/>
<evidence type="ECO:0000313" key="2">
    <source>
        <dbReference type="EMBL" id="KAG6534469.1"/>
    </source>
</evidence>
<dbReference type="SUPFAM" id="SSF56112">
    <property type="entry name" value="Protein kinase-like (PK-like)"/>
    <property type="match status" value="1"/>
</dbReference>
<protein>
    <recommendedName>
        <fullName evidence="1">Protein kinase domain-containing protein</fullName>
    </recommendedName>
</protein>
<dbReference type="Pfam" id="PF07714">
    <property type="entry name" value="PK_Tyr_Ser-Thr"/>
    <property type="match status" value="1"/>
</dbReference>
<dbReference type="InterPro" id="IPR051564">
    <property type="entry name" value="LRR_receptor-like_kinase"/>
</dbReference>
<sequence length="220" mass="23707">MTGPASRQNVYWEKRPIDWWASSPTGRPISCSTSTCPTGAWGRCCTAARERTLGGRRGGASRRIALRSSSTATSSPTTSFLDSNFEAHVADFGLAKFLHDTGASECVSSIAGSYGYIAPDSRTEYAYTLRADEKSDVYSFGVVLLELITGQRPVGGFGDGVDIVRWVRKTISEANEESDAAAVMSIVDGRLTPSPETLITNLFKVAMLCLEEQSTATGRR</sequence>
<dbReference type="GO" id="GO:0016020">
    <property type="term" value="C:membrane"/>
    <property type="evidence" value="ECO:0007669"/>
    <property type="project" value="TreeGrafter"/>
</dbReference>
<dbReference type="PANTHER" id="PTHR48055">
    <property type="entry name" value="LEUCINE-RICH REPEAT RECEPTOR PROTEIN KINASE EMS1"/>
    <property type="match status" value="1"/>
</dbReference>
<evidence type="ECO:0000313" key="3">
    <source>
        <dbReference type="Proteomes" id="UP000734854"/>
    </source>
</evidence>
<dbReference type="InterPro" id="IPR001245">
    <property type="entry name" value="Ser-Thr/Tyr_kinase_cat_dom"/>
</dbReference>
<dbReference type="InterPro" id="IPR011009">
    <property type="entry name" value="Kinase-like_dom_sf"/>
</dbReference>
<accession>A0A8J5II44</accession>
<keyword evidence="3" id="KW-1185">Reference proteome</keyword>
<dbReference type="Proteomes" id="UP000734854">
    <property type="component" value="Unassembled WGS sequence"/>
</dbReference>
<dbReference type="GO" id="GO:0005524">
    <property type="term" value="F:ATP binding"/>
    <property type="evidence" value="ECO:0007669"/>
    <property type="project" value="InterPro"/>
</dbReference>
<dbReference type="PROSITE" id="PS50011">
    <property type="entry name" value="PROTEIN_KINASE_DOM"/>
    <property type="match status" value="1"/>
</dbReference>
<dbReference type="InterPro" id="IPR000719">
    <property type="entry name" value="Prot_kinase_dom"/>
</dbReference>
<comment type="caution">
    <text evidence="2">The sequence shown here is derived from an EMBL/GenBank/DDBJ whole genome shotgun (WGS) entry which is preliminary data.</text>
</comment>
<proteinExistence type="predicted"/>
<gene>
    <name evidence="2" type="ORF">ZIOFF_008356</name>
</gene>
<organism evidence="2 3">
    <name type="scientific">Zingiber officinale</name>
    <name type="common">Ginger</name>
    <name type="synonym">Amomum zingiber</name>
    <dbReference type="NCBI Taxonomy" id="94328"/>
    <lineage>
        <taxon>Eukaryota</taxon>
        <taxon>Viridiplantae</taxon>
        <taxon>Streptophyta</taxon>
        <taxon>Embryophyta</taxon>
        <taxon>Tracheophyta</taxon>
        <taxon>Spermatophyta</taxon>
        <taxon>Magnoliopsida</taxon>
        <taxon>Liliopsida</taxon>
        <taxon>Zingiberales</taxon>
        <taxon>Zingiberaceae</taxon>
        <taxon>Zingiber</taxon>
    </lineage>
</organism>
<dbReference type="Gene3D" id="1.10.510.10">
    <property type="entry name" value="Transferase(Phosphotransferase) domain 1"/>
    <property type="match status" value="1"/>
</dbReference>
<reference evidence="2 3" key="1">
    <citation type="submission" date="2020-08" db="EMBL/GenBank/DDBJ databases">
        <title>Plant Genome Project.</title>
        <authorList>
            <person name="Zhang R.-G."/>
        </authorList>
    </citation>
    <scope>NUCLEOTIDE SEQUENCE [LARGE SCALE GENOMIC DNA]</scope>
    <source>
        <tissue evidence="2">Rhizome</tissue>
    </source>
</reference>
<name>A0A8J5II44_ZINOF</name>
<feature type="domain" description="Protein kinase" evidence="1">
    <location>
        <begin position="1"/>
        <end position="220"/>
    </location>
</feature>
<dbReference type="PANTHER" id="PTHR48055:SF46">
    <property type="entry name" value="LEUCINE-RICH REPEAT SERINE_THREONINE-PROTEIN KINASE 1"/>
    <property type="match status" value="1"/>
</dbReference>
<evidence type="ECO:0000259" key="1">
    <source>
        <dbReference type="PROSITE" id="PS50011"/>
    </source>
</evidence>